<dbReference type="Pfam" id="PF00954">
    <property type="entry name" value="S_locus_glycop"/>
    <property type="match status" value="1"/>
</dbReference>
<dbReference type="PROSITE" id="PS50948">
    <property type="entry name" value="PAN"/>
    <property type="match status" value="1"/>
</dbReference>
<keyword evidence="5" id="KW-0812">Transmembrane</keyword>
<keyword evidence="3" id="KW-1015">Disulfide bond</keyword>
<name>Q40098_IPOTF</name>
<sequence length="451" mass="50478">MSSNTGGHRHCYRRLCSYYFLIFQILILPTLHAPLALNSITPTHPLAVDQTLVSSNALFELGFFTPENSGRWYVGIWYKDIEEKTVVWVANRNSPLTNSTGRGVLRIGDDGNIYLVDGDGNSIWGSSSTTRPGTTVAELLDSGNFVLRRENDRTEENYLWQSFDYPTDTLLPGMKLGCDSKTGLNRYISSWKTATDPAEGDFSFKLDTHGLPEAFLRKKNDVIYGSGAWNGIRFSGVPEMNPTAVITFSFVTTKSENYYTFSLHNETIFSKLQVSHGGYLERYMWIPTNKIWNKFWYAPADQCDYYKECGPYGICDTSISPVCECLVGFGPRNRQAWDLRDGRDGCVRVHDLECESDGFLAMNYMKLPESSSAFVDAGMSFDECTAMCKRNCSCAAYANSNITGDGSGCVMWTTELLDMRQYTAAEGGQVLYVRVAASDVGTFVLRSHLAF</sequence>
<dbReference type="FunFam" id="2.90.10.10:FF:000001">
    <property type="entry name" value="G-type lectin S-receptor-like serine/threonine-protein kinase"/>
    <property type="match status" value="1"/>
</dbReference>
<keyword evidence="4" id="KW-0325">Glycoprotein</keyword>
<protein>
    <submittedName>
        <fullName evidence="8">Secreted glycoprotein 1</fullName>
    </submittedName>
</protein>
<feature type="transmembrane region" description="Helical" evidence="5">
    <location>
        <begin position="18"/>
        <end position="37"/>
    </location>
</feature>
<keyword evidence="2" id="KW-0732">Signal</keyword>
<proteinExistence type="evidence at transcript level"/>
<accession>Q40098</accession>
<dbReference type="PANTHER" id="PTHR32444:SF89">
    <property type="entry name" value="S GLYCOPROTEIN"/>
    <property type="match status" value="1"/>
</dbReference>
<evidence type="ECO:0000259" key="6">
    <source>
        <dbReference type="PROSITE" id="PS50927"/>
    </source>
</evidence>
<gene>
    <name evidence="8" type="primary">ISG1</name>
</gene>
<evidence type="ECO:0000256" key="1">
    <source>
        <dbReference type="ARBA" id="ARBA00003061"/>
    </source>
</evidence>
<dbReference type="EMBL" id="U51738">
    <property type="protein sequence ID" value="AAA97901.1"/>
    <property type="molecule type" value="mRNA"/>
</dbReference>
<dbReference type="SMART" id="SM00473">
    <property type="entry name" value="PAN_AP"/>
    <property type="match status" value="1"/>
</dbReference>
<dbReference type="InterPro" id="IPR035446">
    <property type="entry name" value="SLSG/EP1"/>
</dbReference>
<comment type="function">
    <text evidence="1">Involved in sporophytic self-incompatibility system (the inability of flowering plants to achieve self-fertilization).</text>
</comment>
<dbReference type="CDD" id="cd00028">
    <property type="entry name" value="B_lectin"/>
    <property type="match status" value="1"/>
</dbReference>
<dbReference type="InterPro" id="IPR001480">
    <property type="entry name" value="Bulb-type_lectin_dom"/>
</dbReference>
<dbReference type="PIRSF" id="PIRSF002686">
    <property type="entry name" value="SLG"/>
    <property type="match status" value="1"/>
</dbReference>
<dbReference type="AlphaFoldDB" id="Q40098"/>
<dbReference type="PROSITE" id="PS50927">
    <property type="entry name" value="BULB_LECTIN"/>
    <property type="match status" value="1"/>
</dbReference>
<dbReference type="CDD" id="cd01098">
    <property type="entry name" value="PAN_AP_plant"/>
    <property type="match status" value="1"/>
</dbReference>
<reference evidence="8" key="1">
    <citation type="submission" date="1996-03" db="EMBL/GenBank/DDBJ databases">
        <title>Sequences of Ipomoea trifida cDNAs related to the Brassica S-locus genes.</title>
        <authorList>
            <person name="Kakeda K."/>
            <person name="Kowyama Y."/>
        </authorList>
    </citation>
    <scope>NUCLEOTIDE SEQUENCE</scope>
    <source>
        <strain evidence="8">H71-20</strain>
        <tissue evidence="8">Stigma of a single plant homozygous for S22 allele</tissue>
    </source>
</reference>
<keyword evidence="5" id="KW-0472">Membrane</keyword>
<dbReference type="PANTHER" id="PTHR32444">
    <property type="entry name" value="BULB-TYPE LECTIN DOMAIN-CONTAINING PROTEIN"/>
    <property type="match status" value="1"/>
</dbReference>
<dbReference type="SMART" id="SM00108">
    <property type="entry name" value="B_lectin"/>
    <property type="match status" value="1"/>
</dbReference>
<evidence type="ECO:0000259" key="7">
    <source>
        <dbReference type="PROSITE" id="PS50948"/>
    </source>
</evidence>
<dbReference type="InterPro" id="IPR003609">
    <property type="entry name" value="Pan_app"/>
</dbReference>
<keyword evidence="5" id="KW-1133">Transmembrane helix</keyword>
<evidence type="ECO:0000256" key="3">
    <source>
        <dbReference type="ARBA" id="ARBA00023157"/>
    </source>
</evidence>
<dbReference type="Pfam" id="PF01453">
    <property type="entry name" value="B_lectin"/>
    <property type="match status" value="1"/>
</dbReference>
<feature type="domain" description="Apple" evidence="7">
    <location>
        <begin position="354"/>
        <end position="436"/>
    </location>
</feature>
<dbReference type="GO" id="GO:0048544">
    <property type="term" value="P:recognition of pollen"/>
    <property type="evidence" value="ECO:0007669"/>
    <property type="project" value="InterPro"/>
</dbReference>
<evidence type="ECO:0000256" key="4">
    <source>
        <dbReference type="ARBA" id="ARBA00023180"/>
    </source>
</evidence>
<evidence type="ECO:0000256" key="2">
    <source>
        <dbReference type="ARBA" id="ARBA00022729"/>
    </source>
</evidence>
<evidence type="ECO:0000313" key="8">
    <source>
        <dbReference type="EMBL" id="AAA97901.1"/>
    </source>
</evidence>
<dbReference type="SUPFAM" id="SSF51110">
    <property type="entry name" value="alpha-D-mannose-specific plant lectins"/>
    <property type="match status" value="1"/>
</dbReference>
<dbReference type="InterPro" id="IPR036426">
    <property type="entry name" value="Bulb-type_lectin_dom_sf"/>
</dbReference>
<dbReference type="InterPro" id="IPR000858">
    <property type="entry name" value="S_locus_glycoprot_dom"/>
</dbReference>
<organism evidence="8">
    <name type="scientific">Ipomoea trifida</name>
    <name type="common">Morning glory</name>
    <dbReference type="NCBI Taxonomy" id="35884"/>
    <lineage>
        <taxon>Eukaryota</taxon>
        <taxon>Viridiplantae</taxon>
        <taxon>Streptophyta</taxon>
        <taxon>Embryophyta</taxon>
        <taxon>Tracheophyta</taxon>
        <taxon>Spermatophyta</taxon>
        <taxon>Magnoliopsida</taxon>
        <taxon>eudicotyledons</taxon>
        <taxon>Gunneridae</taxon>
        <taxon>Pentapetalae</taxon>
        <taxon>asterids</taxon>
        <taxon>lamiids</taxon>
        <taxon>Solanales</taxon>
        <taxon>Convolvulaceae</taxon>
        <taxon>Ipomoeeae</taxon>
        <taxon>Ipomoea</taxon>
    </lineage>
</organism>
<evidence type="ECO:0000256" key="5">
    <source>
        <dbReference type="SAM" id="Phobius"/>
    </source>
</evidence>
<feature type="domain" description="Bulb-type lectin" evidence="6">
    <location>
        <begin position="37"/>
        <end position="160"/>
    </location>
</feature>
<dbReference type="Gene3D" id="2.90.10.10">
    <property type="entry name" value="Bulb-type lectin domain"/>
    <property type="match status" value="1"/>
</dbReference>
<dbReference type="Pfam" id="PF08276">
    <property type="entry name" value="PAN_2"/>
    <property type="match status" value="1"/>
</dbReference>